<sequence length="527" mass="55270">MRIAPDLRIAAAARGFVLLALGGPILWDRNVSAAVLLTALGTGWLLALSLELRAPRLRVPLVVLDAGFVGLVVGTDLSSQAVLGALAVPPFVAGLWRGLRGVLLALSAELTAVVVVGVASGGALSAEQSLTVFTWVAMGLALGMVATFVRGALRDDDPTAPYRHASDLLRELNHLSVGLSSGLEPRSLGGVILSTVLDDIPAAAISIHVPLDDHLAVLAAKSLSGGDLDRCADFAAAAWARDQPVVEDGSFAFPLEGHRTTIAVVSGAVPSGSSIGPDELRHRVGRLQLALEEQAVQLETGLLFEAFRDTATADERQRLSREMHDGVAQDIASLGYLVDALAAQAPTPEAESQLGMLRERITAIVSEVRRSVTTLRTTVGSSESLGTAIVGVTRNLSQSSGIPIEVTLDEQAQRLRPEVEAELFRITQEALNNAVKHAECRTIRVHCQVAAPYAAITVADDGKGLGEARSDSYGMGIMRERAHLIDADLAIEEPPGGGLTVSVRLSAESGHPPAAPTPETKQVSTTR</sequence>
<keyword evidence="3" id="KW-0808">Transferase</keyword>
<dbReference type="EMBL" id="JACBZI010000001">
    <property type="protein sequence ID" value="NYI10640.1"/>
    <property type="molecule type" value="Genomic_DNA"/>
</dbReference>
<dbReference type="AlphaFoldDB" id="A0A7Y9YHM9"/>
<name>A0A7Y9YHM9_9ACTN</name>
<keyword evidence="5 12" id="KW-0418">Kinase</keyword>
<evidence type="ECO:0000313" key="12">
    <source>
        <dbReference type="EMBL" id="NYI10640.1"/>
    </source>
</evidence>
<organism evidence="12 13">
    <name type="scientific">Nocardioides marinus</name>
    <dbReference type="NCBI Taxonomy" id="374514"/>
    <lineage>
        <taxon>Bacteria</taxon>
        <taxon>Bacillati</taxon>
        <taxon>Actinomycetota</taxon>
        <taxon>Actinomycetes</taxon>
        <taxon>Propionibacteriales</taxon>
        <taxon>Nocardioidaceae</taxon>
        <taxon>Nocardioides</taxon>
    </lineage>
</organism>
<evidence type="ECO:0000256" key="7">
    <source>
        <dbReference type="ARBA" id="ARBA00023012"/>
    </source>
</evidence>
<evidence type="ECO:0000256" key="2">
    <source>
        <dbReference type="ARBA" id="ARBA00022475"/>
    </source>
</evidence>
<feature type="transmembrane region" description="Helical" evidence="10">
    <location>
        <begin position="7"/>
        <end position="27"/>
    </location>
</feature>
<evidence type="ECO:0000256" key="1">
    <source>
        <dbReference type="ARBA" id="ARBA00004651"/>
    </source>
</evidence>
<evidence type="ECO:0000256" key="10">
    <source>
        <dbReference type="SAM" id="Phobius"/>
    </source>
</evidence>
<evidence type="ECO:0000256" key="4">
    <source>
        <dbReference type="ARBA" id="ARBA00022692"/>
    </source>
</evidence>
<comment type="subcellular location">
    <subcellularLocation>
        <location evidence="1">Cell membrane</location>
        <topology evidence="1">Multi-pass membrane protein</topology>
    </subcellularLocation>
</comment>
<dbReference type="SUPFAM" id="SSF55874">
    <property type="entry name" value="ATPase domain of HSP90 chaperone/DNA topoisomerase II/histidine kinase"/>
    <property type="match status" value="1"/>
</dbReference>
<dbReference type="GO" id="GO:0000155">
    <property type="term" value="F:phosphorelay sensor kinase activity"/>
    <property type="evidence" value="ECO:0007669"/>
    <property type="project" value="InterPro"/>
</dbReference>
<evidence type="ECO:0000256" key="9">
    <source>
        <dbReference type="SAM" id="MobiDB-lite"/>
    </source>
</evidence>
<dbReference type="Gene3D" id="3.30.565.10">
    <property type="entry name" value="Histidine kinase-like ATPase, C-terminal domain"/>
    <property type="match status" value="1"/>
</dbReference>
<feature type="transmembrane region" description="Helical" evidence="10">
    <location>
        <begin position="33"/>
        <end position="50"/>
    </location>
</feature>
<dbReference type="Pfam" id="PF02518">
    <property type="entry name" value="HATPase_c"/>
    <property type="match status" value="1"/>
</dbReference>
<dbReference type="PANTHER" id="PTHR24421:SF37">
    <property type="entry name" value="SENSOR HISTIDINE KINASE NARS"/>
    <property type="match status" value="1"/>
</dbReference>
<dbReference type="InterPro" id="IPR003594">
    <property type="entry name" value="HATPase_dom"/>
</dbReference>
<keyword evidence="7" id="KW-0902">Two-component regulatory system</keyword>
<evidence type="ECO:0000256" key="3">
    <source>
        <dbReference type="ARBA" id="ARBA00022679"/>
    </source>
</evidence>
<reference evidence="12 13" key="1">
    <citation type="submission" date="2020-07" db="EMBL/GenBank/DDBJ databases">
        <title>Sequencing the genomes of 1000 actinobacteria strains.</title>
        <authorList>
            <person name="Klenk H.-P."/>
        </authorList>
    </citation>
    <scope>NUCLEOTIDE SEQUENCE [LARGE SCALE GENOMIC DNA]</scope>
    <source>
        <strain evidence="12 13">DSM 18248</strain>
    </source>
</reference>
<proteinExistence type="predicted"/>
<keyword evidence="2" id="KW-1003">Cell membrane</keyword>
<dbReference type="Gene3D" id="1.20.5.1930">
    <property type="match status" value="1"/>
</dbReference>
<dbReference type="InterPro" id="IPR036890">
    <property type="entry name" value="HATPase_C_sf"/>
</dbReference>
<dbReference type="Pfam" id="PF07730">
    <property type="entry name" value="HisKA_3"/>
    <property type="match status" value="1"/>
</dbReference>
<comment type="caution">
    <text evidence="12">The sequence shown here is derived from an EMBL/GenBank/DDBJ whole genome shotgun (WGS) entry which is preliminary data.</text>
</comment>
<feature type="region of interest" description="Disordered" evidence="9">
    <location>
        <begin position="496"/>
        <end position="527"/>
    </location>
</feature>
<feature type="transmembrane region" description="Helical" evidence="10">
    <location>
        <begin position="57"/>
        <end position="74"/>
    </location>
</feature>
<feature type="transmembrane region" description="Helical" evidence="10">
    <location>
        <begin position="132"/>
        <end position="153"/>
    </location>
</feature>
<evidence type="ECO:0000256" key="6">
    <source>
        <dbReference type="ARBA" id="ARBA00022989"/>
    </source>
</evidence>
<dbReference type="CDD" id="cd16917">
    <property type="entry name" value="HATPase_UhpB-NarQ-NarX-like"/>
    <property type="match status" value="1"/>
</dbReference>
<dbReference type="GO" id="GO:0005886">
    <property type="term" value="C:plasma membrane"/>
    <property type="evidence" value="ECO:0007669"/>
    <property type="project" value="UniProtKB-SubCell"/>
</dbReference>
<keyword evidence="4 10" id="KW-0812">Transmembrane</keyword>
<accession>A0A7Y9YHM9</accession>
<dbReference type="InterPro" id="IPR011712">
    <property type="entry name" value="Sig_transdc_His_kin_sub3_dim/P"/>
</dbReference>
<evidence type="ECO:0000256" key="5">
    <source>
        <dbReference type="ARBA" id="ARBA00022777"/>
    </source>
</evidence>
<dbReference type="GO" id="GO:0046983">
    <property type="term" value="F:protein dimerization activity"/>
    <property type="evidence" value="ECO:0007669"/>
    <property type="project" value="InterPro"/>
</dbReference>
<feature type="transmembrane region" description="Helical" evidence="10">
    <location>
        <begin position="103"/>
        <end position="126"/>
    </location>
</feature>
<keyword evidence="13" id="KW-1185">Reference proteome</keyword>
<keyword evidence="6 10" id="KW-1133">Transmembrane helix</keyword>
<protein>
    <submittedName>
        <fullName evidence="12">Signal transduction histidine kinase</fullName>
    </submittedName>
</protein>
<evidence type="ECO:0000259" key="11">
    <source>
        <dbReference type="SMART" id="SM00387"/>
    </source>
</evidence>
<dbReference type="Proteomes" id="UP000537326">
    <property type="component" value="Unassembled WGS sequence"/>
</dbReference>
<dbReference type="InterPro" id="IPR050482">
    <property type="entry name" value="Sensor_HK_TwoCompSys"/>
</dbReference>
<dbReference type="PANTHER" id="PTHR24421">
    <property type="entry name" value="NITRATE/NITRITE SENSOR PROTEIN NARX-RELATED"/>
    <property type="match status" value="1"/>
</dbReference>
<evidence type="ECO:0000313" key="13">
    <source>
        <dbReference type="Proteomes" id="UP000537326"/>
    </source>
</evidence>
<dbReference type="RefSeq" id="WP_179531448.1">
    <property type="nucleotide sequence ID" value="NZ_BAAAPP010000005.1"/>
</dbReference>
<feature type="domain" description="Histidine kinase/HSP90-like ATPase" evidence="11">
    <location>
        <begin position="418"/>
        <end position="509"/>
    </location>
</feature>
<evidence type="ECO:0000256" key="8">
    <source>
        <dbReference type="ARBA" id="ARBA00023136"/>
    </source>
</evidence>
<dbReference type="SMART" id="SM00387">
    <property type="entry name" value="HATPase_c"/>
    <property type="match status" value="1"/>
</dbReference>
<gene>
    <name evidence="12" type="ORF">BKA05_002155</name>
</gene>
<keyword evidence="8 10" id="KW-0472">Membrane</keyword>